<keyword evidence="9" id="KW-1185">Reference proteome</keyword>
<evidence type="ECO:0000256" key="3">
    <source>
        <dbReference type="ARBA" id="ARBA00022980"/>
    </source>
</evidence>
<feature type="region of interest" description="Disordered" evidence="7">
    <location>
        <begin position="22"/>
        <end position="68"/>
    </location>
</feature>
<comment type="similarity">
    <text evidence="2">Belongs to the mitochondrion-specific ribosomal protein mL50 family.</text>
</comment>
<dbReference type="Proteomes" id="UP000076874">
    <property type="component" value="Unassembled WGS sequence"/>
</dbReference>
<gene>
    <name evidence="8" type="ORF">SPI_01916</name>
</gene>
<evidence type="ECO:0000256" key="5">
    <source>
        <dbReference type="ARBA" id="ARBA00023274"/>
    </source>
</evidence>
<evidence type="ECO:0000256" key="1">
    <source>
        <dbReference type="ARBA" id="ARBA00004173"/>
    </source>
</evidence>
<dbReference type="GO" id="GO:0005739">
    <property type="term" value="C:mitochondrion"/>
    <property type="evidence" value="ECO:0007669"/>
    <property type="project" value="UniProtKB-SubCell"/>
</dbReference>
<keyword evidence="3 8" id="KW-0689">Ribosomal protein</keyword>
<accession>A0A167ZCA9</accession>
<evidence type="ECO:0000313" key="8">
    <source>
        <dbReference type="EMBL" id="OAA67340.1"/>
    </source>
</evidence>
<protein>
    <recommendedName>
        <fullName evidence="6">Large ribosomal subunit protein mL50</fullName>
    </recommendedName>
</protein>
<proteinExistence type="inferred from homology"/>
<feature type="compositionally biased region" description="Basic residues" evidence="7">
    <location>
        <begin position="41"/>
        <end position="51"/>
    </location>
</feature>
<keyword evidence="5" id="KW-0687">Ribonucleoprotein</keyword>
<evidence type="ECO:0000256" key="2">
    <source>
        <dbReference type="ARBA" id="ARBA00008860"/>
    </source>
</evidence>
<evidence type="ECO:0000313" key="9">
    <source>
        <dbReference type="Proteomes" id="UP000076874"/>
    </source>
</evidence>
<dbReference type="GO" id="GO:0005840">
    <property type="term" value="C:ribosome"/>
    <property type="evidence" value="ECO:0007669"/>
    <property type="project" value="UniProtKB-KW"/>
</dbReference>
<comment type="subcellular location">
    <subcellularLocation>
        <location evidence="1">Mitochondrion</location>
    </subcellularLocation>
</comment>
<dbReference type="OrthoDB" id="6220758at2759"/>
<name>A0A167ZCA9_9HYPO</name>
<dbReference type="InterPro" id="IPR018305">
    <property type="entry name" value="Ribosomal_m50"/>
</dbReference>
<reference evidence="8 9" key="1">
    <citation type="journal article" date="2016" name="Genome Biol. Evol.">
        <title>Divergent and convergent evolution of fungal pathogenicity.</title>
        <authorList>
            <person name="Shang Y."/>
            <person name="Xiao G."/>
            <person name="Zheng P."/>
            <person name="Cen K."/>
            <person name="Zhan S."/>
            <person name="Wang C."/>
        </authorList>
    </citation>
    <scope>NUCLEOTIDE SEQUENCE [LARGE SCALE GENOMIC DNA]</scope>
    <source>
        <strain evidence="8 9">RCEF 264</strain>
    </source>
</reference>
<dbReference type="GO" id="GO:1990904">
    <property type="term" value="C:ribonucleoprotein complex"/>
    <property type="evidence" value="ECO:0007669"/>
    <property type="project" value="UniProtKB-KW"/>
</dbReference>
<sequence length="441" mass="46798">MRRIPRLQTPLSGWVAPCEAARARPTATTRLPAPTRSYHADHHHHHHHHHNDGHSRSHPCSATARRPVSRTVSRHAVLLFHNRLLSVSSVCHRAEPIYEPTAERSDLGATEADLAAAEAELAAVDSSSDNSDLTSLVIPGPYATAPRPDQVSDATYVPALAGDDLVTVGGLDGWWEDDRHWDRSLEPRAFGPARRVTDPAVLTVLARRAVLEALAVRDAAAATTTTAAADSVTLTGAWRRGGAAAHEAALALQVTVAEDGTVRLAGDVAGVVAGLGGEAGAEATGAEAAEAAEVQDTADAVAEPYMDADSARAQLASWDASWKAVPLDDPAFKFAITKRILQLTGHLLPDAQLAGVQTAGALLTVLVRPPPPAKLAAALQADGVLTGLPNVSVYGRRVTPIDKHKMVGRWKVIVEELEKRGLPVTGTGPYGKMVERKWVYR</sequence>
<dbReference type="STRING" id="1081102.A0A167ZCA9"/>
<evidence type="ECO:0000256" key="6">
    <source>
        <dbReference type="ARBA" id="ARBA00035183"/>
    </source>
</evidence>
<evidence type="ECO:0000256" key="4">
    <source>
        <dbReference type="ARBA" id="ARBA00023128"/>
    </source>
</evidence>
<feature type="compositionally biased region" description="Low complexity" evidence="7">
    <location>
        <begin position="22"/>
        <end position="36"/>
    </location>
</feature>
<dbReference type="Pfam" id="PF10501">
    <property type="entry name" value="Ribosomal_L50"/>
    <property type="match status" value="1"/>
</dbReference>
<organism evidence="8 9">
    <name type="scientific">Niveomyces insectorum RCEF 264</name>
    <dbReference type="NCBI Taxonomy" id="1081102"/>
    <lineage>
        <taxon>Eukaryota</taxon>
        <taxon>Fungi</taxon>
        <taxon>Dikarya</taxon>
        <taxon>Ascomycota</taxon>
        <taxon>Pezizomycotina</taxon>
        <taxon>Sordariomycetes</taxon>
        <taxon>Hypocreomycetidae</taxon>
        <taxon>Hypocreales</taxon>
        <taxon>Cordycipitaceae</taxon>
        <taxon>Niveomyces</taxon>
    </lineage>
</organism>
<comment type="caution">
    <text evidence="8">The sequence shown here is derived from an EMBL/GenBank/DDBJ whole genome shotgun (WGS) entry which is preliminary data.</text>
</comment>
<dbReference type="AlphaFoldDB" id="A0A167ZCA9"/>
<keyword evidence="4" id="KW-0496">Mitochondrion</keyword>
<evidence type="ECO:0000256" key="7">
    <source>
        <dbReference type="SAM" id="MobiDB-lite"/>
    </source>
</evidence>
<dbReference type="EMBL" id="AZHD01000002">
    <property type="protein sequence ID" value="OAA67340.1"/>
    <property type="molecule type" value="Genomic_DNA"/>
</dbReference>